<dbReference type="EMBL" id="MN739757">
    <property type="protein sequence ID" value="QHT25160.1"/>
    <property type="molecule type" value="Genomic_DNA"/>
</dbReference>
<name>A0A6C0E9B0_9ZZZZ</name>
<reference evidence="2" key="1">
    <citation type="journal article" date="2020" name="Nature">
        <title>Giant virus diversity and host interactions through global metagenomics.</title>
        <authorList>
            <person name="Schulz F."/>
            <person name="Roux S."/>
            <person name="Paez-Espino D."/>
            <person name="Jungbluth S."/>
            <person name="Walsh D.A."/>
            <person name="Denef V.J."/>
            <person name="McMahon K.D."/>
            <person name="Konstantinidis K.T."/>
            <person name="Eloe-Fadrosh E.A."/>
            <person name="Kyrpides N.C."/>
            <person name="Woyke T."/>
        </authorList>
    </citation>
    <scope>NUCLEOTIDE SEQUENCE</scope>
    <source>
        <strain evidence="2">GVMAG-M-3300023179-150</strain>
    </source>
</reference>
<dbReference type="Gene3D" id="1.20.5.320">
    <property type="entry name" value="6-Phosphogluconate Dehydrogenase, domain 3"/>
    <property type="match status" value="1"/>
</dbReference>
<feature type="region of interest" description="Disordered" evidence="1">
    <location>
        <begin position="99"/>
        <end position="173"/>
    </location>
</feature>
<dbReference type="PANTHER" id="PTHR24637">
    <property type="entry name" value="COLLAGEN"/>
    <property type="match status" value="1"/>
</dbReference>
<organism evidence="2">
    <name type="scientific">viral metagenome</name>
    <dbReference type="NCBI Taxonomy" id="1070528"/>
    <lineage>
        <taxon>unclassified sequences</taxon>
        <taxon>metagenomes</taxon>
        <taxon>organismal metagenomes</taxon>
    </lineage>
</organism>
<dbReference type="Pfam" id="PF01391">
    <property type="entry name" value="Collagen"/>
    <property type="match status" value="1"/>
</dbReference>
<evidence type="ECO:0000313" key="2">
    <source>
        <dbReference type="EMBL" id="QHT25160.1"/>
    </source>
</evidence>
<dbReference type="InterPro" id="IPR008160">
    <property type="entry name" value="Collagen"/>
</dbReference>
<accession>A0A6C0E9B0</accession>
<evidence type="ECO:0000256" key="1">
    <source>
        <dbReference type="SAM" id="MobiDB-lite"/>
    </source>
</evidence>
<evidence type="ECO:0008006" key="3">
    <source>
        <dbReference type="Google" id="ProtNLM"/>
    </source>
</evidence>
<proteinExistence type="predicted"/>
<sequence length="195" mass="21270">MNSVSFSDVQSQNKYLIELIQKLINKVDHLHDRLLECESNFKNIQESSKTNLPKDRLELEHLIDNIIIEKEQSTFNKIKLLPEIQDLIKAGILICGPPGKEGPPGKIGPPGPAGPRGLEGPPGKMGPEGKPGQDGRDGRNGKDGIDGRDGLTGEQGPQGLQGPRGKKGPSGEIEWDQIEIKIKKMVEEILSSFNV</sequence>
<protein>
    <recommendedName>
        <fullName evidence="3">Collagen-like protein</fullName>
    </recommendedName>
</protein>
<dbReference type="AlphaFoldDB" id="A0A6C0E9B0"/>
<feature type="compositionally biased region" description="Basic and acidic residues" evidence="1">
    <location>
        <begin position="131"/>
        <end position="151"/>
    </location>
</feature>